<feature type="signal peptide" evidence="1">
    <location>
        <begin position="1"/>
        <end position="22"/>
    </location>
</feature>
<keyword evidence="5" id="KW-1185">Reference proteome</keyword>
<sequence length="278" mass="30997">MKRVCAVMATVWMMLFSLGVMAQELASLKSNVPNQIYVTVNKTTSILFPSGVKSIDRGSKDIFLQKAKGTENVVQVKAAKAGFSPTNLTVITSDGAVYAFIISYDSDPKALAIQLPPNGNSSKGAVIFTAQKDNEAKFNDLAWQLVSKKSNMFRPGDERDFVRLELAGLFVKDDAFYFQFRLSNNSNISYDLDQFRFFISDRKKSKRTASQEIEILPLSVAGNSKVINSCSSQTVVFVLDKFTLARQKYLHVQMTELNGGRNLDLKILNRHLNKAKVL</sequence>
<dbReference type="RefSeq" id="WP_072366432.1">
    <property type="nucleotide sequence ID" value="NZ_CP139972.1"/>
</dbReference>
<dbReference type="Proteomes" id="UP001326715">
    <property type="component" value="Chromosome"/>
</dbReference>
<evidence type="ECO:0000313" key="2">
    <source>
        <dbReference type="EMBL" id="SFW89864.1"/>
    </source>
</evidence>
<evidence type="ECO:0000313" key="5">
    <source>
        <dbReference type="Proteomes" id="UP001326715"/>
    </source>
</evidence>
<dbReference type="EMBL" id="FPIZ01000043">
    <property type="protein sequence ID" value="SFW89864.1"/>
    <property type="molecule type" value="Genomic_DNA"/>
</dbReference>
<accession>A0A1K1SZT7</accession>
<proteinExistence type="predicted"/>
<dbReference type="Proteomes" id="UP000183788">
    <property type="component" value="Unassembled WGS sequence"/>
</dbReference>
<dbReference type="EMBL" id="CP140154">
    <property type="protein sequence ID" value="WQG89012.1"/>
    <property type="molecule type" value="Genomic_DNA"/>
</dbReference>
<dbReference type="AlphaFoldDB" id="A0A1K1SZT7"/>
<dbReference type="Pfam" id="PF13595">
    <property type="entry name" value="DUF4138"/>
    <property type="match status" value="1"/>
</dbReference>
<dbReference type="InterPro" id="IPR022298">
    <property type="entry name" value="Conjug_transposon_TraN"/>
</dbReference>
<keyword evidence="1" id="KW-0732">Signal</keyword>
<name>A0A1K1SZT7_9BACT</name>
<dbReference type="STRING" id="1004.SAMN05661012_06514"/>
<dbReference type="OrthoDB" id="1038500at2"/>
<feature type="chain" id="PRO_5012543630" evidence="1">
    <location>
        <begin position="23"/>
        <end position="278"/>
    </location>
</feature>
<protein>
    <submittedName>
        <fullName evidence="2">Bacteroides conjugative transposon TraN protein</fullName>
    </submittedName>
    <submittedName>
        <fullName evidence="3">Conjugative transposon protein TraN</fullName>
    </submittedName>
</protein>
<gene>
    <name evidence="3" type="primary">traN</name>
    <name evidence="2" type="ORF">SAMN05661012_06514</name>
    <name evidence="3" type="ORF">SR876_29205</name>
</gene>
<reference evidence="2 4" key="1">
    <citation type="submission" date="2016-11" db="EMBL/GenBank/DDBJ databases">
        <authorList>
            <person name="Jaros S."/>
            <person name="Januszkiewicz K."/>
            <person name="Wedrychowicz H."/>
        </authorList>
    </citation>
    <scope>NUCLEOTIDE SEQUENCE [LARGE SCALE GENOMIC DNA]</scope>
    <source>
        <strain evidence="2 4">DSM 784</strain>
    </source>
</reference>
<evidence type="ECO:0000256" key="1">
    <source>
        <dbReference type="SAM" id="SignalP"/>
    </source>
</evidence>
<reference evidence="3 5" key="2">
    <citation type="submission" date="2023-11" db="EMBL/GenBank/DDBJ databases">
        <title>MicrobeMod: A computational toolkit for identifying prokaryotic methylation and restriction-modification with nanopore sequencing.</title>
        <authorList>
            <person name="Crits-Christoph A."/>
            <person name="Kang S.C."/>
            <person name="Lee H."/>
            <person name="Ostrov N."/>
        </authorList>
    </citation>
    <scope>NUCLEOTIDE SEQUENCE [LARGE SCALE GENOMIC DNA]</scope>
    <source>
        <strain evidence="3 5">ATCC 23090</strain>
    </source>
</reference>
<dbReference type="NCBIfam" id="TIGR03780">
    <property type="entry name" value="Bac_Flav_CT_N"/>
    <property type="match status" value="1"/>
</dbReference>
<evidence type="ECO:0000313" key="3">
    <source>
        <dbReference type="EMBL" id="WQG89012.1"/>
    </source>
</evidence>
<evidence type="ECO:0000313" key="4">
    <source>
        <dbReference type="Proteomes" id="UP000183788"/>
    </source>
</evidence>
<organism evidence="2 4">
    <name type="scientific">Chitinophaga sancti</name>
    <dbReference type="NCBI Taxonomy" id="1004"/>
    <lineage>
        <taxon>Bacteria</taxon>
        <taxon>Pseudomonadati</taxon>
        <taxon>Bacteroidota</taxon>
        <taxon>Chitinophagia</taxon>
        <taxon>Chitinophagales</taxon>
        <taxon>Chitinophagaceae</taxon>
        <taxon>Chitinophaga</taxon>
    </lineage>
</organism>